<accession>A0AAD5VA67</accession>
<dbReference type="InterPro" id="IPR050529">
    <property type="entry name" value="CYP450_sterol_14alpha_dmase"/>
</dbReference>
<dbReference type="Pfam" id="PF00067">
    <property type="entry name" value="p450"/>
    <property type="match status" value="1"/>
</dbReference>
<dbReference type="SUPFAM" id="SSF48264">
    <property type="entry name" value="Cytochrome P450"/>
    <property type="match status" value="1"/>
</dbReference>
<gene>
    <name evidence="6" type="ORF">NLI96_g4315</name>
</gene>
<keyword evidence="5" id="KW-0408">Iron</keyword>
<name>A0AAD5VA67_9APHY</name>
<comment type="similarity">
    <text evidence="2">Belongs to the cytochrome P450 family.</text>
</comment>
<dbReference type="PRINTS" id="PR00465">
    <property type="entry name" value="EP450IV"/>
</dbReference>
<dbReference type="GO" id="GO:0020037">
    <property type="term" value="F:heme binding"/>
    <property type="evidence" value="ECO:0007669"/>
    <property type="project" value="InterPro"/>
</dbReference>
<evidence type="ECO:0000256" key="2">
    <source>
        <dbReference type="ARBA" id="ARBA00010617"/>
    </source>
</evidence>
<dbReference type="InterPro" id="IPR002403">
    <property type="entry name" value="Cyt_P450_E_grp-IV"/>
</dbReference>
<dbReference type="GO" id="GO:0008395">
    <property type="term" value="F:steroid hydroxylase activity"/>
    <property type="evidence" value="ECO:0007669"/>
    <property type="project" value="TreeGrafter"/>
</dbReference>
<dbReference type="GO" id="GO:0005506">
    <property type="term" value="F:iron ion binding"/>
    <property type="evidence" value="ECO:0007669"/>
    <property type="project" value="InterPro"/>
</dbReference>
<evidence type="ECO:0000256" key="4">
    <source>
        <dbReference type="ARBA" id="ARBA00022723"/>
    </source>
</evidence>
<evidence type="ECO:0000313" key="6">
    <source>
        <dbReference type="EMBL" id="KAJ3486342.1"/>
    </source>
</evidence>
<comment type="caution">
    <text evidence="6">The sequence shown here is derived from an EMBL/GenBank/DDBJ whole genome shotgun (WGS) entry which is preliminary data.</text>
</comment>
<keyword evidence="4" id="KW-0479">Metal-binding</keyword>
<dbReference type="GO" id="GO:0016705">
    <property type="term" value="F:oxidoreductase activity, acting on paired donors, with incorporation or reduction of molecular oxygen"/>
    <property type="evidence" value="ECO:0007669"/>
    <property type="project" value="InterPro"/>
</dbReference>
<dbReference type="Proteomes" id="UP001212997">
    <property type="component" value="Unassembled WGS sequence"/>
</dbReference>
<dbReference type="PANTHER" id="PTHR24304:SF2">
    <property type="entry name" value="24-HYDROXYCHOLESTEROL 7-ALPHA-HYDROXYLASE"/>
    <property type="match status" value="1"/>
</dbReference>
<dbReference type="PANTHER" id="PTHR24304">
    <property type="entry name" value="CYTOCHROME P450 FAMILY 7"/>
    <property type="match status" value="1"/>
</dbReference>
<sequence length="435" mass="48340">MYDIMVICLLVATSIVLYYRNLWSGSESGAPIVRSLIPWVGDAIPYGKDPMKYFARCRERYGSAFKVLLAGRTITIICDAKGIDSVFRDKTKAFNTHPVHLQLAQALGGVKRAADIIQILNQRLFPLVTRSLSRDKMDHFVPSLNEGLFRSVEAMAKKARDTPGGASFSLMPLIGESLYGAISQATFGPHYPIETYPDFETCDSDLVLLLARIPMLGRKASRAQARILRAITDYIDEASSEGPTKGAPPMAMEMLSVLKDADLEKSDIAGTLLTIIWGMMSNTIHIPYWLMVFLLNDPSAATKIREEVDSELREHFGGDLKRLLAAPFTAVDDHFPLIDSAIKETLRMAILLSALREAHADTEVISETGKIRIRKGEMIMANVAAVHTDERYFENPETFRVDRFMGTERKKSSHWGFGGGTHLASSIHQLNLGPY</sequence>
<dbReference type="AlphaFoldDB" id="A0AAD5VA67"/>
<dbReference type="EMBL" id="JANAWD010000124">
    <property type="protein sequence ID" value="KAJ3486342.1"/>
    <property type="molecule type" value="Genomic_DNA"/>
</dbReference>
<keyword evidence="3" id="KW-0349">Heme</keyword>
<dbReference type="InterPro" id="IPR036396">
    <property type="entry name" value="Cyt_P450_sf"/>
</dbReference>
<proteinExistence type="inferred from homology"/>
<evidence type="ECO:0000256" key="3">
    <source>
        <dbReference type="ARBA" id="ARBA00022617"/>
    </source>
</evidence>
<keyword evidence="7" id="KW-1185">Reference proteome</keyword>
<comment type="cofactor">
    <cofactor evidence="1">
        <name>heme</name>
        <dbReference type="ChEBI" id="CHEBI:30413"/>
    </cofactor>
</comment>
<evidence type="ECO:0000256" key="5">
    <source>
        <dbReference type="ARBA" id="ARBA00023004"/>
    </source>
</evidence>
<evidence type="ECO:0000256" key="1">
    <source>
        <dbReference type="ARBA" id="ARBA00001971"/>
    </source>
</evidence>
<dbReference type="Gene3D" id="1.10.630.10">
    <property type="entry name" value="Cytochrome P450"/>
    <property type="match status" value="1"/>
</dbReference>
<reference evidence="6" key="1">
    <citation type="submission" date="2022-07" db="EMBL/GenBank/DDBJ databases">
        <title>Genome Sequence of Physisporinus lineatus.</title>
        <authorList>
            <person name="Buettner E."/>
        </authorList>
    </citation>
    <scope>NUCLEOTIDE SEQUENCE</scope>
    <source>
        <strain evidence="6">VT162</strain>
    </source>
</reference>
<dbReference type="InterPro" id="IPR001128">
    <property type="entry name" value="Cyt_P450"/>
</dbReference>
<organism evidence="6 7">
    <name type="scientific">Meripilus lineatus</name>
    <dbReference type="NCBI Taxonomy" id="2056292"/>
    <lineage>
        <taxon>Eukaryota</taxon>
        <taxon>Fungi</taxon>
        <taxon>Dikarya</taxon>
        <taxon>Basidiomycota</taxon>
        <taxon>Agaricomycotina</taxon>
        <taxon>Agaricomycetes</taxon>
        <taxon>Polyporales</taxon>
        <taxon>Meripilaceae</taxon>
        <taxon>Meripilus</taxon>
    </lineage>
</organism>
<evidence type="ECO:0000313" key="7">
    <source>
        <dbReference type="Proteomes" id="UP001212997"/>
    </source>
</evidence>
<evidence type="ECO:0008006" key="8">
    <source>
        <dbReference type="Google" id="ProtNLM"/>
    </source>
</evidence>
<protein>
    <recommendedName>
        <fullName evidence="8">Cytochrome P450</fullName>
    </recommendedName>
</protein>